<evidence type="ECO:0000313" key="2">
    <source>
        <dbReference type="Proteomes" id="UP001447188"/>
    </source>
</evidence>
<proteinExistence type="predicted"/>
<organism evidence="1 2">
    <name type="scientific">Discina gigas</name>
    <dbReference type="NCBI Taxonomy" id="1032678"/>
    <lineage>
        <taxon>Eukaryota</taxon>
        <taxon>Fungi</taxon>
        <taxon>Dikarya</taxon>
        <taxon>Ascomycota</taxon>
        <taxon>Pezizomycotina</taxon>
        <taxon>Pezizomycetes</taxon>
        <taxon>Pezizales</taxon>
        <taxon>Discinaceae</taxon>
        <taxon>Discina</taxon>
    </lineage>
</organism>
<name>A0ABR3GIE0_9PEZI</name>
<comment type="caution">
    <text evidence="1">The sequence shown here is derived from an EMBL/GenBank/DDBJ whole genome shotgun (WGS) entry which is preliminary data.</text>
</comment>
<dbReference type="EMBL" id="JBBBZM010000064">
    <property type="protein sequence ID" value="KAL0635687.1"/>
    <property type="molecule type" value="Genomic_DNA"/>
</dbReference>
<accession>A0ABR3GIE0</accession>
<keyword evidence="2" id="KW-1185">Reference proteome</keyword>
<sequence length="383" mass="43797">MKKTSAFQKHTERGLVAARRTKQQLHRLDQVRNITKEEIRETLGKENYSNLVDEEMLSEIIKQKAVASRNKNLFLERFCETTARTMEPEYLGDQELGDLVIKMLMKEADDEGGCEQLLAMEQKNREMLLHLLQVARANRRRGLDLIRSTTYLPPVHLNPRPISTVISAISAIAMDSIPSGKMSSASQRTNIIYTLEHLLDPSLPSYAFKQSFRSLLDSSSPGLAWQAANPTFREPFTSTIREALYSRTKDTIPRYDHAVTSLAIVETLNTNLKQFKAQADSCRSITPEAVIAVLGGKERFDEYMDANILAWVIELRDRARKVKATLEHRIWIVNAEVEDMVWPEIGDLLIKLMTGEANWHCTCGNLFSIDQENREMVMEWLKK</sequence>
<reference evidence="1 2" key="1">
    <citation type="submission" date="2024-02" db="EMBL/GenBank/DDBJ databases">
        <title>Discinaceae phylogenomics.</title>
        <authorList>
            <person name="Dirks A.C."/>
            <person name="James T.Y."/>
        </authorList>
    </citation>
    <scope>NUCLEOTIDE SEQUENCE [LARGE SCALE GENOMIC DNA]</scope>
    <source>
        <strain evidence="1 2">ACD0624</strain>
    </source>
</reference>
<dbReference type="Proteomes" id="UP001447188">
    <property type="component" value="Unassembled WGS sequence"/>
</dbReference>
<gene>
    <name evidence="1" type="ORF">Q9L58_005321</name>
</gene>
<evidence type="ECO:0000313" key="1">
    <source>
        <dbReference type="EMBL" id="KAL0635687.1"/>
    </source>
</evidence>
<protein>
    <submittedName>
        <fullName evidence="1">Uncharacterized protein</fullName>
    </submittedName>
</protein>